<keyword evidence="3 5" id="KW-1133">Transmembrane helix</keyword>
<organism evidence="7 8">
    <name type="scientific">Caenorhabditis briggsae</name>
    <dbReference type="NCBI Taxonomy" id="6238"/>
    <lineage>
        <taxon>Eukaryota</taxon>
        <taxon>Metazoa</taxon>
        <taxon>Ecdysozoa</taxon>
        <taxon>Nematoda</taxon>
        <taxon>Chromadorea</taxon>
        <taxon>Rhabditida</taxon>
        <taxon>Rhabditina</taxon>
        <taxon>Rhabditomorpha</taxon>
        <taxon>Rhabditoidea</taxon>
        <taxon>Rhabditidae</taxon>
        <taxon>Peloderinae</taxon>
        <taxon>Caenorhabditis</taxon>
    </lineage>
</organism>
<evidence type="ECO:0000256" key="1">
    <source>
        <dbReference type="ARBA" id="ARBA00004141"/>
    </source>
</evidence>
<evidence type="ECO:0000313" key="7">
    <source>
        <dbReference type="EMBL" id="UMM16379.1"/>
    </source>
</evidence>
<dbReference type="EMBL" id="CP092621">
    <property type="protein sequence ID" value="UMM16379.1"/>
    <property type="molecule type" value="Genomic_DNA"/>
</dbReference>
<feature type="transmembrane region" description="Helical" evidence="5">
    <location>
        <begin position="181"/>
        <end position="204"/>
    </location>
</feature>
<keyword evidence="4 5" id="KW-0472">Membrane</keyword>
<dbReference type="AlphaFoldDB" id="A0AAE9J5E1"/>
<evidence type="ECO:0000313" key="8">
    <source>
        <dbReference type="Proteomes" id="UP000829354"/>
    </source>
</evidence>
<evidence type="ECO:0000256" key="4">
    <source>
        <dbReference type="ARBA" id="ARBA00023136"/>
    </source>
</evidence>
<evidence type="ECO:0000256" key="3">
    <source>
        <dbReference type="ARBA" id="ARBA00022989"/>
    </source>
</evidence>
<evidence type="ECO:0000256" key="6">
    <source>
        <dbReference type="SAM" id="SignalP"/>
    </source>
</evidence>
<dbReference type="InterPro" id="IPR018499">
    <property type="entry name" value="Tetraspanin/Peripherin"/>
</dbReference>
<proteinExistence type="predicted"/>
<dbReference type="Pfam" id="PF00335">
    <property type="entry name" value="Tetraspanin"/>
    <property type="match status" value="1"/>
</dbReference>
<gene>
    <name evidence="7" type="ORF">L5515_013409</name>
</gene>
<dbReference type="GO" id="GO:0016020">
    <property type="term" value="C:membrane"/>
    <property type="evidence" value="ECO:0007669"/>
    <property type="project" value="UniProtKB-SubCell"/>
</dbReference>
<keyword evidence="6" id="KW-0732">Signal</keyword>
<comment type="subcellular location">
    <subcellularLocation>
        <location evidence="1">Membrane</location>
        <topology evidence="1">Multi-pass membrane protein</topology>
    </subcellularLocation>
</comment>
<keyword evidence="2 5" id="KW-0812">Transmembrane</keyword>
<feature type="signal peptide" evidence="6">
    <location>
        <begin position="1"/>
        <end position="21"/>
    </location>
</feature>
<dbReference type="Proteomes" id="UP000829354">
    <property type="component" value="Chromosome II"/>
</dbReference>
<name>A0AAE9J5E1_CAEBR</name>
<sequence>MIISNSINFLGLLLVLGVTFGVYNSISNPTDENFQKEFLSVLESKSEKGMKTLHKYQQATKCCGVPLSSDISWNQTSISLGNPWASWYYYTMLDEDYIDETRRLFTLPWSCCSDRTLECEHLAFERVSIEPSSKNVIIDELVVVEHRLRKARRSEDARQSVYENSCEPPTKILLAGVPMQLLGVGAGFALLTLSAIGLDGFFIWKFYKSQQENYNFPLIRK</sequence>
<protein>
    <submittedName>
        <fullName evidence="7">Uncharacterized protein</fullName>
    </submittedName>
</protein>
<evidence type="ECO:0000256" key="2">
    <source>
        <dbReference type="ARBA" id="ARBA00022692"/>
    </source>
</evidence>
<evidence type="ECO:0000256" key="5">
    <source>
        <dbReference type="SAM" id="Phobius"/>
    </source>
</evidence>
<feature type="chain" id="PRO_5042076873" evidence="6">
    <location>
        <begin position="22"/>
        <end position="221"/>
    </location>
</feature>
<accession>A0AAE9J5E1</accession>
<reference evidence="7 8" key="1">
    <citation type="submission" date="2022-04" db="EMBL/GenBank/DDBJ databases">
        <title>Chromosome-level reference genomes for two strains of Caenorhabditis briggsae: an improved platform for comparative genomics.</title>
        <authorList>
            <person name="Stevens L."/>
            <person name="Andersen E."/>
        </authorList>
    </citation>
    <scope>NUCLEOTIDE SEQUENCE [LARGE SCALE GENOMIC DNA]</scope>
    <source>
        <strain evidence="7">VX34</strain>
        <tissue evidence="7">Whole-organism</tissue>
    </source>
</reference>
<keyword evidence="8" id="KW-1185">Reference proteome</keyword>